<dbReference type="GeneTree" id="ENSGT00390000001505"/>
<dbReference type="Proteomes" id="UP000314982">
    <property type="component" value="Unassembled WGS sequence"/>
</dbReference>
<reference evidence="1" key="3">
    <citation type="submission" date="2025-09" db="UniProtKB">
        <authorList>
            <consortium name="Ensembl"/>
        </authorList>
    </citation>
    <scope>IDENTIFICATION</scope>
</reference>
<dbReference type="AlphaFoldDB" id="A0A4W5RQG4"/>
<dbReference type="Ensembl" id="ENSHHUT00000091067.1">
    <property type="protein sequence ID" value="ENSHHUP00000088320.1"/>
    <property type="gene ID" value="ENSHHUG00000051040.1"/>
</dbReference>
<reference evidence="1" key="2">
    <citation type="submission" date="2025-08" db="UniProtKB">
        <authorList>
            <consortium name="Ensembl"/>
        </authorList>
    </citation>
    <scope>IDENTIFICATION</scope>
</reference>
<name>A0A4W5RQG4_9TELE</name>
<evidence type="ECO:0000313" key="2">
    <source>
        <dbReference type="Proteomes" id="UP000314982"/>
    </source>
</evidence>
<dbReference type="GO" id="GO:0005654">
    <property type="term" value="C:nucleoplasm"/>
    <property type="evidence" value="ECO:0007669"/>
    <property type="project" value="TreeGrafter"/>
</dbReference>
<reference evidence="2" key="1">
    <citation type="submission" date="2018-06" db="EMBL/GenBank/DDBJ databases">
        <title>Genome assembly of Danube salmon.</title>
        <authorList>
            <person name="Macqueen D.J."/>
            <person name="Gundappa M.K."/>
        </authorList>
    </citation>
    <scope>NUCLEOTIDE SEQUENCE [LARGE SCALE GENOMIC DNA]</scope>
</reference>
<evidence type="ECO:0000313" key="1">
    <source>
        <dbReference type="Ensembl" id="ENSHHUP00000088320.1"/>
    </source>
</evidence>
<proteinExistence type="predicted"/>
<dbReference type="STRING" id="62062.ENSHHUP00000088320"/>
<dbReference type="PANTHER" id="PTHR31239">
    <property type="entry name" value="NICOLIN 1"/>
    <property type="match status" value="1"/>
</dbReference>
<protein>
    <submittedName>
        <fullName evidence="1">Nicolin 1</fullName>
    </submittedName>
</protein>
<keyword evidence="2" id="KW-1185">Reference proteome</keyword>
<dbReference type="PANTHER" id="PTHR31239:SF2">
    <property type="entry name" value="NICOLIN-1"/>
    <property type="match status" value="1"/>
</dbReference>
<sequence length="312" mass="35105">MSVNTVPCTVKPTVTLQIGDAETDSSRPGVYVIDVTLPIGQTVNIQEISFKNYYTAYVSVRLLRRDGEGAARWATCLRNHCLMPSPHTEEGSQDYCSVYRQQMLIEPDNVTSVRLILRQPSSAWLNFSVEDIKIHPCLNEDSEWDIPDWLSDLTQVDQLCDLQVMPLGSLHSARWTLPARKMVKRVGAVIQPCFNLVLISIGSVVSPPERMTAFVPSCRKQEDSPQGFTDNRVKGLGQIEECHVKSNFIGLMVSKCSCECSEMHVLLVTTVQLYQTSNQTISQQLPNTHKSKRVNENMYMVERWPSGIGKVQ</sequence>
<organism evidence="1 2">
    <name type="scientific">Hucho hucho</name>
    <name type="common">huchen</name>
    <dbReference type="NCBI Taxonomy" id="62062"/>
    <lineage>
        <taxon>Eukaryota</taxon>
        <taxon>Metazoa</taxon>
        <taxon>Chordata</taxon>
        <taxon>Craniata</taxon>
        <taxon>Vertebrata</taxon>
        <taxon>Euteleostomi</taxon>
        <taxon>Actinopterygii</taxon>
        <taxon>Neopterygii</taxon>
        <taxon>Teleostei</taxon>
        <taxon>Protacanthopterygii</taxon>
        <taxon>Salmoniformes</taxon>
        <taxon>Salmonidae</taxon>
        <taxon>Salmoninae</taxon>
        <taxon>Hucho</taxon>
    </lineage>
</organism>
<accession>A0A4W5RQG4</accession>
<dbReference type="InterPro" id="IPR040235">
    <property type="entry name" value="Nicolin-1"/>
</dbReference>